<dbReference type="KEGG" id="lse:F1C12_22315"/>
<dbReference type="AlphaFoldDB" id="A0A7G6YHQ1"/>
<evidence type="ECO:0000313" key="3">
    <source>
        <dbReference type="Proteomes" id="UP000515511"/>
    </source>
</evidence>
<dbReference type="RefSeq" id="WP_147295979.1">
    <property type="nucleotide sequence ID" value="NZ_CP043643.1"/>
</dbReference>
<accession>A0A7G6YHQ1</accession>
<feature type="region of interest" description="Disordered" evidence="1">
    <location>
        <begin position="189"/>
        <end position="214"/>
    </location>
</feature>
<gene>
    <name evidence="2" type="ORF">F1C12_22315</name>
</gene>
<reference evidence="3" key="1">
    <citation type="submission" date="2019-09" db="EMBL/GenBank/DDBJ databases">
        <title>Antimicrobial potential of Antarctic Bacteria.</title>
        <authorList>
            <person name="Benaud N."/>
            <person name="Edwards R.J."/>
            <person name="Ferrari B.C."/>
        </authorList>
    </citation>
    <scope>NUCLEOTIDE SEQUENCE [LARGE SCALE GENOMIC DNA]</scope>
    <source>
        <strain evidence="3">INR9</strain>
        <plasmid evidence="3">unnamed2</plasmid>
    </source>
</reference>
<proteinExistence type="predicted"/>
<keyword evidence="2" id="KW-0614">Plasmid</keyword>
<evidence type="ECO:0008006" key="4">
    <source>
        <dbReference type="Google" id="ProtNLM"/>
    </source>
</evidence>
<feature type="region of interest" description="Disordered" evidence="1">
    <location>
        <begin position="1"/>
        <end position="23"/>
    </location>
</feature>
<evidence type="ECO:0000256" key="1">
    <source>
        <dbReference type="SAM" id="MobiDB-lite"/>
    </source>
</evidence>
<name>A0A7G6YHQ1_9MICO</name>
<evidence type="ECO:0000313" key="2">
    <source>
        <dbReference type="EMBL" id="QNE38016.1"/>
    </source>
</evidence>
<protein>
    <recommendedName>
        <fullName evidence="4">Peptidoglycan binding-like domain-containing protein</fullName>
    </recommendedName>
</protein>
<dbReference type="Proteomes" id="UP000515511">
    <property type="component" value="Plasmid unnamed2"/>
</dbReference>
<dbReference type="EMBL" id="CP043643">
    <property type="protein sequence ID" value="QNE38016.1"/>
    <property type="molecule type" value="Genomic_DNA"/>
</dbReference>
<organism evidence="2 3">
    <name type="scientific">Leifsonia shinshuensis</name>
    <dbReference type="NCBI Taxonomy" id="150026"/>
    <lineage>
        <taxon>Bacteria</taxon>
        <taxon>Bacillati</taxon>
        <taxon>Actinomycetota</taxon>
        <taxon>Actinomycetes</taxon>
        <taxon>Micrococcales</taxon>
        <taxon>Microbacteriaceae</taxon>
        <taxon>Leifsonia</taxon>
    </lineage>
</organism>
<sequence length="302" mass="30735">MTADIRIQGEVSGTQEQPVTVGPPAGAERIVVTSVSANPGPLTNGQLLGTVSNRPVFLYSVDIPLFRNLVAGDTGSDVASLQKALGVPQTGKVDSATLSAVRSAYSAANVEPPGGRYSTTITTAEFYTVPTSLGALSLVSVAPAGTSVDNDHPFAVLGMGSPYVSVRASVSEAEQIKLNDKVTITGSGGKKGTGAVAKISDFQSSPTSGGRPPGRDIQINLDAGGNLTAGDAVAVLFGTESKPDMAVPTIAIRSDSGGDYVIKRSKSDTPARTPIVVVRNADGWTAIKAEGLAVGDEILVSQ</sequence>
<geneLocation type="plasmid" evidence="2 3">
    <name>unnamed2</name>
</geneLocation>